<dbReference type="PANTHER" id="PTHR43298">
    <property type="entry name" value="MULTIDRUG RESISTANCE PROTEIN NORM-RELATED"/>
    <property type="match status" value="1"/>
</dbReference>
<comment type="similarity">
    <text evidence="3">Belongs to the multi antimicrobial extrusion (MATE) (TC 2.A.66.1) family.</text>
</comment>
<evidence type="ECO:0000256" key="4">
    <source>
        <dbReference type="ARBA" id="ARBA00020268"/>
    </source>
</evidence>
<accession>E6U3Y9</accession>
<feature type="transmembrane region" description="Helical" evidence="13">
    <location>
        <begin position="277"/>
        <end position="300"/>
    </location>
</feature>
<dbReference type="PANTHER" id="PTHR43298:SF2">
    <property type="entry name" value="FMN_FAD EXPORTER YEEO-RELATED"/>
    <property type="match status" value="1"/>
</dbReference>
<keyword evidence="8 13" id="KW-0812">Transmembrane</keyword>
<feature type="transmembrane region" description="Helical" evidence="13">
    <location>
        <begin position="222"/>
        <end position="241"/>
    </location>
</feature>
<dbReference type="STRING" id="663278.Ethha_2152"/>
<dbReference type="GO" id="GO:0006811">
    <property type="term" value="P:monoatomic ion transport"/>
    <property type="evidence" value="ECO:0007669"/>
    <property type="project" value="UniProtKB-KW"/>
</dbReference>
<dbReference type="GO" id="GO:0005886">
    <property type="term" value="C:plasma membrane"/>
    <property type="evidence" value="ECO:0007669"/>
    <property type="project" value="UniProtKB-SubCell"/>
</dbReference>
<keyword evidence="6" id="KW-0050">Antiport</keyword>
<keyword evidence="10" id="KW-0406">Ion transport</keyword>
<evidence type="ECO:0000256" key="5">
    <source>
        <dbReference type="ARBA" id="ARBA00022448"/>
    </source>
</evidence>
<evidence type="ECO:0000256" key="6">
    <source>
        <dbReference type="ARBA" id="ARBA00022449"/>
    </source>
</evidence>
<dbReference type="InterPro" id="IPR002528">
    <property type="entry name" value="MATE_fam"/>
</dbReference>
<evidence type="ECO:0000256" key="9">
    <source>
        <dbReference type="ARBA" id="ARBA00022989"/>
    </source>
</evidence>
<dbReference type="EMBL" id="CP002400">
    <property type="protein sequence ID" value="ADU27669.1"/>
    <property type="molecule type" value="Genomic_DNA"/>
</dbReference>
<dbReference type="InterPro" id="IPR050222">
    <property type="entry name" value="MATE_MdtK"/>
</dbReference>
<comment type="function">
    <text evidence="1">Multidrug efflux pump.</text>
</comment>
<keyword evidence="9 13" id="KW-1133">Transmembrane helix</keyword>
<proteinExistence type="inferred from homology"/>
<dbReference type="KEGG" id="eha:Ethha_2152"/>
<feature type="transmembrane region" description="Helical" evidence="13">
    <location>
        <begin position="76"/>
        <end position="97"/>
    </location>
</feature>
<feature type="transmembrane region" description="Helical" evidence="13">
    <location>
        <begin position="416"/>
        <end position="440"/>
    </location>
</feature>
<organism evidence="14 15">
    <name type="scientific">Ethanoligenens harbinense (strain DSM 18485 / JCM 12961 / CGMCC 1.5033 / YUAN-3)</name>
    <dbReference type="NCBI Taxonomy" id="663278"/>
    <lineage>
        <taxon>Bacteria</taxon>
        <taxon>Bacillati</taxon>
        <taxon>Bacillota</taxon>
        <taxon>Clostridia</taxon>
        <taxon>Eubacteriales</taxon>
        <taxon>Oscillospiraceae</taxon>
        <taxon>Ethanoligenens</taxon>
    </lineage>
</organism>
<dbReference type="Proteomes" id="UP000001551">
    <property type="component" value="Chromosome"/>
</dbReference>
<dbReference type="InterPro" id="IPR048279">
    <property type="entry name" value="MdtK-like"/>
</dbReference>
<evidence type="ECO:0000256" key="13">
    <source>
        <dbReference type="SAM" id="Phobius"/>
    </source>
</evidence>
<evidence type="ECO:0000313" key="15">
    <source>
        <dbReference type="Proteomes" id="UP000001551"/>
    </source>
</evidence>
<dbReference type="RefSeq" id="WP_013486017.1">
    <property type="nucleotide sequence ID" value="NC_014828.1"/>
</dbReference>
<keyword evidence="7" id="KW-1003">Cell membrane</keyword>
<feature type="transmembrane region" description="Helical" evidence="13">
    <location>
        <begin position="247"/>
        <end position="265"/>
    </location>
</feature>
<sequence>MRKRAQAFLKARIWIRSLLRRYLSGEFLDYRQVIAIILPIIVDQAFVFGSNLINTAMISSAGVAAVSAVNMVDSVNIFLVSVFVAVSTGGTVVVAQYKGRGNHAMVSKATAGSVTSVFAFAFGISLLFVLLHGPVLGFLFGRAAPDVMTNARIYLIGSGLSYCGIALEESVCGALRGVGEARSALSLSLIMNLSYVGFNLIFINVLHLGVLGMAISINLSRYLGAACALFYLMRVNTSLHFCGRDVFHVSFAMARQILFIGLPFAAEQMFFNGGKILTQIFIVGLGTYAIAVNAICNAVLGVTQIPGSALLLSIVTVAGQCMGYGSLKDTKKFIRSFMWLTAGSYVLTALLMIPILSFMPALFHPPASILPTIAWIMFITALAQIPAWAPSFVLPSALRAAGDARFTSVVSMLSMWLFRLGMGILLGFVLKLGIAGFWFAMDAEWFVRGVVFLWRFRGEKWYAHSVIE</sequence>
<evidence type="ECO:0000256" key="1">
    <source>
        <dbReference type="ARBA" id="ARBA00003408"/>
    </source>
</evidence>
<name>E6U3Y9_ETHHY</name>
<feature type="transmembrane region" description="Helical" evidence="13">
    <location>
        <begin position="373"/>
        <end position="395"/>
    </location>
</feature>
<comment type="subcellular location">
    <subcellularLocation>
        <location evidence="2">Cell membrane</location>
        <topology evidence="2">Multi-pass membrane protein</topology>
    </subcellularLocation>
</comment>
<evidence type="ECO:0000256" key="8">
    <source>
        <dbReference type="ARBA" id="ARBA00022692"/>
    </source>
</evidence>
<dbReference type="Pfam" id="PF01554">
    <property type="entry name" value="MatE"/>
    <property type="match status" value="2"/>
</dbReference>
<dbReference type="PIRSF" id="PIRSF006603">
    <property type="entry name" value="DinF"/>
    <property type="match status" value="1"/>
</dbReference>
<feature type="transmembrane region" description="Helical" evidence="13">
    <location>
        <begin position="117"/>
        <end position="141"/>
    </location>
</feature>
<evidence type="ECO:0000313" key="14">
    <source>
        <dbReference type="EMBL" id="ADU27669.1"/>
    </source>
</evidence>
<feature type="transmembrane region" description="Helical" evidence="13">
    <location>
        <begin position="337"/>
        <end position="361"/>
    </location>
</feature>
<dbReference type="eggNOG" id="COG0534">
    <property type="taxonomic scope" value="Bacteria"/>
</dbReference>
<keyword evidence="5" id="KW-0813">Transport</keyword>
<evidence type="ECO:0000256" key="7">
    <source>
        <dbReference type="ARBA" id="ARBA00022475"/>
    </source>
</evidence>
<evidence type="ECO:0000256" key="11">
    <source>
        <dbReference type="ARBA" id="ARBA00023136"/>
    </source>
</evidence>
<evidence type="ECO:0000256" key="12">
    <source>
        <dbReference type="ARBA" id="ARBA00031636"/>
    </source>
</evidence>
<evidence type="ECO:0000256" key="10">
    <source>
        <dbReference type="ARBA" id="ARBA00023065"/>
    </source>
</evidence>
<reference evidence="14 15" key="1">
    <citation type="submission" date="2010-12" db="EMBL/GenBank/DDBJ databases">
        <title>Complete sequence of Ethanoligenens harbinense YUAN-3.</title>
        <authorList>
            <person name="Lucas S."/>
            <person name="Copeland A."/>
            <person name="Lapidus A."/>
            <person name="Cheng J.-F."/>
            <person name="Bruce D."/>
            <person name="Goodwin L."/>
            <person name="Pitluck S."/>
            <person name="Chertkov O."/>
            <person name="Misra M."/>
            <person name="Detter J.C."/>
            <person name="Han C."/>
            <person name="Tapia R."/>
            <person name="Land M."/>
            <person name="Hauser L."/>
            <person name="Jeffries C."/>
            <person name="Kyrpides N."/>
            <person name="Ivanova N."/>
            <person name="Mikhailova N."/>
            <person name="Wang A."/>
            <person name="Mouttaki H."/>
            <person name="He Z."/>
            <person name="Zhou J."/>
            <person name="Hemme C.L."/>
            <person name="Woyke T."/>
        </authorList>
    </citation>
    <scope>NUCLEOTIDE SEQUENCE [LARGE SCALE GENOMIC DNA]</scope>
    <source>
        <strain evidence="15">DSM 18485 / JCM 12961 / CGMCC 1.5033 / YUAN-3</strain>
    </source>
</reference>
<dbReference type="HOGENOM" id="CLU_012893_5_3_9"/>
<dbReference type="AlphaFoldDB" id="E6U3Y9"/>
<dbReference type="GO" id="GO:0042910">
    <property type="term" value="F:xenobiotic transmembrane transporter activity"/>
    <property type="evidence" value="ECO:0007669"/>
    <property type="project" value="InterPro"/>
</dbReference>
<keyword evidence="11 13" id="KW-0472">Membrane</keyword>
<dbReference type="GO" id="GO:0015297">
    <property type="term" value="F:antiporter activity"/>
    <property type="evidence" value="ECO:0007669"/>
    <property type="project" value="UniProtKB-KW"/>
</dbReference>
<protein>
    <recommendedName>
        <fullName evidence="4">Probable multidrug resistance protein NorM</fullName>
    </recommendedName>
    <alternativeName>
        <fullName evidence="12">Multidrug-efflux transporter</fullName>
    </alternativeName>
</protein>
<gene>
    <name evidence="14" type="ordered locus">Ethha_2152</name>
</gene>
<evidence type="ECO:0000256" key="2">
    <source>
        <dbReference type="ARBA" id="ARBA00004651"/>
    </source>
</evidence>
<evidence type="ECO:0000256" key="3">
    <source>
        <dbReference type="ARBA" id="ARBA00010199"/>
    </source>
</evidence>
<keyword evidence="15" id="KW-1185">Reference proteome</keyword>